<accession>A0A9N9VW03</accession>
<dbReference type="Pfam" id="PF06985">
    <property type="entry name" value="HET"/>
    <property type="match status" value="1"/>
</dbReference>
<dbReference type="EMBL" id="CABFNQ020000740">
    <property type="protein sequence ID" value="CAH0030156.1"/>
    <property type="molecule type" value="Genomic_DNA"/>
</dbReference>
<comment type="caution">
    <text evidence="2">The sequence shown here is derived from an EMBL/GenBank/DDBJ whole genome shotgun (WGS) entry which is preliminary data.</text>
</comment>
<evidence type="ECO:0000313" key="2">
    <source>
        <dbReference type="EMBL" id="CAH0030156.1"/>
    </source>
</evidence>
<proteinExistence type="predicted"/>
<gene>
    <name evidence="2" type="ORF">CRHIZ90672A_00003349</name>
</gene>
<dbReference type="InterPro" id="IPR052895">
    <property type="entry name" value="HetReg/Transcr_Mod"/>
</dbReference>
<organism evidence="2 3">
    <name type="scientific">Clonostachys rhizophaga</name>
    <dbReference type="NCBI Taxonomy" id="160324"/>
    <lineage>
        <taxon>Eukaryota</taxon>
        <taxon>Fungi</taxon>
        <taxon>Dikarya</taxon>
        <taxon>Ascomycota</taxon>
        <taxon>Pezizomycotina</taxon>
        <taxon>Sordariomycetes</taxon>
        <taxon>Hypocreomycetidae</taxon>
        <taxon>Hypocreales</taxon>
        <taxon>Bionectriaceae</taxon>
        <taxon>Clonostachys</taxon>
    </lineage>
</organism>
<evidence type="ECO:0000313" key="3">
    <source>
        <dbReference type="Proteomes" id="UP000696573"/>
    </source>
</evidence>
<protein>
    <recommendedName>
        <fullName evidence="1">Heterokaryon incompatibility domain-containing protein</fullName>
    </recommendedName>
</protein>
<feature type="domain" description="Heterokaryon incompatibility" evidence="1">
    <location>
        <begin position="58"/>
        <end position="222"/>
    </location>
</feature>
<dbReference type="OrthoDB" id="2157530at2759"/>
<reference evidence="2" key="1">
    <citation type="submission" date="2021-10" db="EMBL/GenBank/DDBJ databases">
        <authorList>
            <person name="Piombo E."/>
        </authorList>
    </citation>
    <scope>NUCLEOTIDE SEQUENCE</scope>
</reference>
<name>A0A9N9VW03_9HYPO</name>
<keyword evidence="3" id="KW-1185">Reference proteome</keyword>
<sequence>MSEHKIPPFNGPEFQIRLLRLSPKNAVSFNATLTGKRTRLLLQGSLEVFDFDSAPPFIGLSYVWGSQENKQPFLLNGDETHITKNLAIALEHLRDVHQEITLWVDALCIDQRNDQEKSDQVSRMRDIYKRAESVRVWLGPSSYGVDLVMDRFEKLGRGILNMGMQEAVFSSPLWDFNTLKQVLADKPQDSILPLLDIFWKLQGAFTDLTLREWWSRIWTLQEFVVAKDVVFQCGKKLQNLDVFEIAVVSVMKFFFFMKLSVFQTWREKRMQPDNYSYERGRGLMRVQITERFTIRRGYVDTQDHSRHSMGYLLETLYVTWINGGELKATDPRDKIYALLGLAWDSDSLGIIPDYKKSIQDIYTEVVGKVIAKHDLSLLLNCKYNPSSGLPSWVPDFRQGLAMSARLTLDDEFCAGSAGIVANGAQPLDGSPNILGVKGSRIGRVLDTGTSLMISEQDSLDFSGIRRFISEIEGFLLQSASMDICPYGATNGDYEGHGPTWLQEARYRIPVADAQTNADFHSVGRATASSKAKFDSLMEFYRLYDEMAGQGQSLSPALKASIMKVWELGFNKWGHYFGIVQDNHGRKPFITTNGYVGVGPEEMEVGDDIFIFLGATVPYVLRAAQGSSRSILIGNAYAHGVMDGEFMGKRPLIDLHLE</sequence>
<dbReference type="PANTHER" id="PTHR24148">
    <property type="entry name" value="ANKYRIN REPEAT DOMAIN-CONTAINING PROTEIN 39 HOMOLOG-RELATED"/>
    <property type="match status" value="1"/>
</dbReference>
<dbReference type="PANTHER" id="PTHR24148:SF73">
    <property type="entry name" value="HET DOMAIN PROTEIN (AFU_ORTHOLOGUE AFUA_8G01020)"/>
    <property type="match status" value="1"/>
</dbReference>
<dbReference type="AlphaFoldDB" id="A0A9N9VW03"/>
<dbReference type="InterPro" id="IPR010730">
    <property type="entry name" value="HET"/>
</dbReference>
<dbReference type="Pfam" id="PF26639">
    <property type="entry name" value="Het-6_barrel"/>
    <property type="match status" value="1"/>
</dbReference>
<dbReference type="Proteomes" id="UP000696573">
    <property type="component" value="Unassembled WGS sequence"/>
</dbReference>
<evidence type="ECO:0000259" key="1">
    <source>
        <dbReference type="Pfam" id="PF06985"/>
    </source>
</evidence>